<keyword evidence="2" id="KW-0648">Protein biosynthesis</keyword>
<dbReference type="InterPro" id="IPR045864">
    <property type="entry name" value="aa-tRNA-synth_II/BPL/LPL"/>
</dbReference>
<reference evidence="5 6" key="1">
    <citation type="submission" date="2013-12" db="EMBL/GenBank/DDBJ databases">
        <title>Draft genome of the parsitic nematode Ancylostoma duodenale.</title>
        <authorList>
            <person name="Mitreva M."/>
        </authorList>
    </citation>
    <scope>NUCLEOTIDE SEQUENCE [LARGE SCALE GENOMIC DNA]</scope>
    <source>
        <strain evidence="5 6">Zhejiang</strain>
    </source>
</reference>
<dbReference type="PANTHER" id="PTHR11451">
    <property type="entry name" value="THREONINE-TRNA LIGASE"/>
    <property type="match status" value="1"/>
</dbReference>
<accession>A0A0C2FKN0</accession>
<dbReference type="PANTHER" id="PTHR11451:SF46">
    <property type="entry name" value="THREONINE--TRNA LIGASE"/>
    <property type="match status" value="1"/>
</dbReference>
<proteinExistence type="inferred from homology"/>
<evidence type="ECO:0000256" key="3">
    <source>
        <dbReference type="ARBA" id="ARBA00031900"/>
    </source>
</evidence>
<sequence length="180" mass="20631">GCLDFLSYCYEEVFGFTFELNLATRPEHFLGEISTWDEAEAALKAALDDCGKSWKLKEGDGAFYGPKEIGYMTQIDITIKDSLERNHQCATIQLDFQLPQRFDLSYFEFFVLFSENGEKQRPVIIHRAILGSVERMIAILAENCSGKWPFWLSPRQVLHTLMVWGGIHSTVFFTVILTES</sequence>
<dbReference type="GO" id="GO:0006435">
    <property type="term" value="P:threonyl-tRNA aminoacylation"/>
    <property type="evidence" value="ECO:0007669"/>
    <property type="project" value="InterPro"/>
</dbReference>
<dbReference type="OrthoDB" id="5872299at2759"/>
<evidence type="ECO:0000259" key="4">
    <source>
        <dbReference type="Pfam" id="PF00587"/>
    </source>
</evidence>
<dbReference type="PRINTS" id="PR01047">
    <property type="entry name" value="TRNASYNTHTHR"/>
</dbReference>
<name>A0A0C2FKN0_9BILA</name>
<organism evidence="5 6">
    <name type="scientific">Ancylostoma duodenale</name>
    <dbReference type="NCBI Taxonomy" id="51022"/>
    <lineage>
        <taxon>Eukaryota</taxon>
        <taxon>Metazoa</taxon>
        <taxon>Ecdysozoa</taxon>
        <taxon>Nematoda</taxon>
        <taxon>Chromadorea</taxon>
        <taxon>Rhabditida</taxon>
        <taxon>Rhabditina</taxon>
        <taxon>Rhabditomorpha</taxon>
        <taxon>Strongyloidea</taxon>
        <taxon>Ancylostomatidae</taxon>
        <taxon>Ancylostomatinae</taxon>
        <taxon>Ancylostoma</taxon>
    </lineage>
</organism>
<keyword evidence="6" id="KW-1185">Reference proteome</keyword>
<comment type="similarity">
    <text evidence="1">Belongs to the class-II aminoacyl-tRNA synthetase family.</text>
</comment>
<protein>
    <recommendedName>
        <fullName evidence="3">Threonyl-tRNA synthetase</fullName>
    </recommendedName>
</protein>
<dbReference type="AlphaFoldDB" id="A0A0C2FKN0"/>
<dbReference type="InterPro" id="IPR002320">
    <property type="entry name" value="Thr-tRNA-ligase_IIa"/>
</dbReference>
<evidence type="ECO:0000313" key="6">
    <source>
        <dbReference type="Proteomes" id="UP000054047"/>
    </source>
</evidence>
<dbReference type="GO" id="GO:0005524">
    <property type="term" value="F:ATP binding"/>
    <property type="evidence" value="ECO:0007669"/>
    <property type="project" value="InterPro"/>
</dbReference>
<dbReference type="Proteomes" id="UP000054047">
    <property type="component" value="Unassembled WGS sequence"/>
</dbReference>
<gene>
    <name evidence="5" type="ORF">ANCDUO_20791</name>
</gene>
<dbReference type="Gene3D" id="3.30.930.10">
    <property type="entry name" value="Bira Bifunctional Protein, Domain 2"/>
    <property type="match status" value="1"/>
</dbReference>
<evidence type="ECO:0000256" key="2">
    <source>
        <dbReference type="ARBA" id="ARBA00022917"/>
    </source>
</evidence>
<feature type="domain" description="Aminoacyl-tRNA synthetase class II (G/ P/ S/T)" evidence="4">
    <location>
        <begin position="64"/>
        <end position="143"/>
    </location>
</feature>
<dbReference type="GO" id="GO:0005739">
    <property type="term" value="C:mitochondrion"/>
    <property type="evidence" value="ECO:0007669"/>
    <property type="project" value="TreeGrafter"/>
</dbReference>
<feature type="non-terminal residue" evidence="5">
    <location>
        <position position="1"/>
    </location>
</feature>
<dbReference type="EMBL" id="KN754910">
    <property type="protein sequence ID" value="KIH49135.1"/>
    <property type="molecule type" value="Genomic_DNA"/>
</dbReference>
<dbReference type="InterPro" id="IPR002314">
    <property type="entry name" value="aa-tRNA-synt_IIb"/>
</dbReference>
<evidence type="ECO:0000256" key="1">
    <source>
        <dbReference type="ARBA" id="ARBA00008226"/>
    </source>
</evidence>
<dbReference type="Pfam" id="PF00587">
    <property type="entry name" value="tRNA-synt_2b"/>
    <property type="match status" value="1"/>
</dbReference>
<dbReference type="GO" id="GO:0004829">
    <property type="term" value="F:threonine-tRNA ligase activity"/>
    <property type="evidence" value="ECO:0007669"/>
    <property type="project" value="InterPro"/>
</dbReference>
<dbReference type="SUPFAM" id="SSF55681">
    <property type="entry name" value="Class II aaRS and biotin synthetases"/>
    <property type="match status" value="1"/>
</dbReference>
<evidence type="ECO:0000313" key="5">
    <source>
        <dbReference type="EMBL" id="KIH49135.1"/>
    </source>
</evidence>